<proteinExistence type="inferred from homology"/>
<name>A0A3A1N9R9_9FLAO</name>
<accession>A0A3A1N9R9</accession>
<comment type="similarity">
    <text evidence="1">Belongs to the universal stress protein A family.</text>
</comment>
<dbReference type="AlphaFoldDB" id="A0A3A1N9R9"/>
<dbReference type="RefSeq" id="WP_119606844.1">
    <property type="nucleotide sequence ID" value="NZ_QXFH01000069.1"/>
</dbReference>
<keyword evidence="4" id="KW-1185">Reference proteome</keyword>
<sequence>MKKKRIILPTDFSKNSWNAIEYALTIFKDVPCDFFILNSYQVGASGLSTKMAGANDTRLYNLIKEQSQRELNRELEKIKSFDSNPEHTFIIRSVAGTLVNAIGKTVYNEEIDYIIMGTKGSSGLKEVFMGSNTYNVIKDIDFCPIIAVPDDYRPEGKIDAILLATGYEHLFENYELKPVLNLAEHFNAKLWITHVGTLNELTSKQKASKLALEKRLKSVNYEFVEVEKDTSVNQTIQNVVDMDRTLDMVVMINQDHSFFQRLTREPVIKKVTFNSTVPFLVIHLFE</sequence>
<dbReference type="PRINTS" id="PR01438">
    <property type="entry name" value="UNVRSLSTRESS"/>
</dbReference>
<dbReference type="Proteomes" id="UP000266067">
    <property type="component" value="Unassembled WGS sequence"/>
</dbReference>
<dbReference type="CDD" id="cd00293">
    <property type="entry name" value="USP-like"/>
    <property type="match status" value="1"/>
</dbReference>
<dbReference type="EMBL" id="QXFH01000069">
    <property type="protein sequence ID" value="RIV35848.1"/>
    <property type="molecule type" value="Genomic_DNA"/>
</dbReference>
<dbReference type="InterPro" id="IPR006016">
    <property type="entry name" value="UspA"/>
</dbReference>
<dbReference type="OrthoDB" id="9788959at2"/>
<dbReference type="PANTHER" id="PTHR46268:SF6">
    <property type="entry name" value="UNIVERSAL STRESS PROTEIN UP12"/>
    <property type="match status" value="1"/>
</dbReference>
<organism evidence="3 4">
    <name type="scientific">Flagellimonas lutimaris</name>
    <dbReference type="NCBI Taxonomy" id="475082"/>
    <lineage>
        <taxon>Bacteria</taxon>
        <taxon>Pseudomonadati</taxon>
        <taxon>Bacteroidota</taxon>
        <taxon>Flavobacteriia</taxon>
        <taxon>Flavobacteriales</taxon>
        <taxon>Flavobacteriaceae</taxon>
        <taxon>Flagellimonas</taxon>
    </lineage>
</organism>
<dbReference type="SUPFAM" id="SSF52402">
    <property type="entry name" value="Adenine nucleotide alpha hydrolases-like"/>
    <property type="match status" value="2"/>
</dbReference>
<evidence type="ECO:0000313" key="3">
    <source>
        <dbReference type="EMBL" id="RIV35848.1"/>
    </source>
</evidence>
<dbReference type="Gene3D" id="3.40.50.620">
    <property type="entry name" value="HUPs"/>
    <property type="match status" value="2"/>
</dbReference>
<gene>
    <name evidence="3" type="ORF">D2V08_04305</name>
</gene>
<dbReference type="InterPro" id="IPR014729">
    <property type="entry name" value="Rossmann-like_a/b/a_fold"/>
</dbReference>
<comment type="caution">
    <text evidence="3">The sequence shown here is derived from an EMBL/GenBank/DDBJ whole genome shotgun (WGS) entry which is preliminary data.</text>
</comment>
<dbReference type="Pfam" id="PF00582">
    <property type="entry name" value="Usp"/>
    <property type="match status" value="1"/>
</dbReference>
<feature type="domain" description="UspA" evidence="2">
    <location>
        <begin position="4"/>
        <end position="148"/>
    </location>
</feature>
<protein>
    <submittedName>
        <fullName evidence="3">Universal stress protein</fullName>
    </submittedName>
</protein>
<evidence type="ECO:0000259" key="2">
    <source>
        <dbReference type="Pfam" id="PF00582"/>
    </source>
</evidence>
<evidence type="ECO:0000313" key="4">
    <source>
        <dbReference type="Proteomes" id="UP000266067"/>
    </source>
</evidence>
<dbReference type="PANTHER" id="PTHR46268">
    <property type="entry name" value="STRESS RESPONSE PROTEIN NHAX"/>
    <property type="match status" value="1"/>
</dbReference>
<evidence type="ECO:0000256" key="1">
    <source>
        <dbReference type="ARBA" id="ARBA00008791"/>
    </source>
</evidence>
<dbReference type="InterPro" id="IPR006015">
    <property type="entry name" value="Universal_stress_UspA"/>
</dbReference>
<reference evidence="3 4" key="1">
    <citation type="submission" date="2018-08" db="EMBL/GenBank/DDBJ databases">
        <title>Proposal of Muricauda 72 sp.nov. and Muricauda NH166 sp.nov., isolated from seawater.</title>
        <authorList>
            <person name="Cheng H."/>
            <person name="Wu Y.-H."/>
            <person name="Guo L.-L."/>
            <person name="Xu X.-W."/>
        </authorList>
    </citation>
    <scope>NUCLEOTIDE SEQUENCE [LARGE SCALE GENOMIC DNA]</scope>
    <source>
        <strain evidence="3 4">KCTC 22173</strain>
    </source>
</reference>